<reference evidence="1" key="1">
    <citation type="journal article" date="2019" name="Genome Biol. Evol.">
        <title>Nephromyces represents a diverse and novel lineage of the Apicomplexa that has retained apicoplasts.</title>
        <authorList>
            <person name="Munoz-Gomez S.A."/>
            <person name="Durnin K."/>
            <person name="Eme L."/>
            <person name="Paight C."/>
            <person name="Lane C.E."/>
            <person name="Saffo M.B."/>
            <person name="Slamovits C.H."/>
        </authorList>
    </citation>
    <scope>NUCLEOTIDE SEQUENCE</scope>
    <source>
        <strain evidence="1">439</strain>
    </source>
</reference>
<evidence type="ECO:0008006" key="2">
    <source>
        <dbReference type="Google" id="ProtNLM"/>
    </source>
</evidence>
<gene>
    <name evidence="1" type="primary">orf68</name>
</gene>
<protein>
    <recommendedName>
        <fullName evidence="2">30S ribosomal protein S16</fullName>
    </recommendedName>
</protein>
<dbReference type="EMBL" id="MK573199">
    <property type="protein sequence ID" value="QEM01558.1"/>
    <property type="molecule type" value="Genomic_DNA"/>
</dbReference>
<dbReference type="AlphaFoldDB" id="A0A5C1H8X7"/>
<organism evidence="1">
    <name type="scientific">Nephromyces sp. ex Molgula occidentalis</name>
    <dbReference type="NCBI Taxonomy" id="2544991"/>
    <lineage>
        <taxon>Eukaryota</taxon>
        <taxon>Sar</taxon>
        <taxon>Alveolata</taxon>
        <taxon>Apicomplexa</taxon>
        <taxon>Aconoidasida</taxon>
        <taxon>Nephromycida</taxon>
        <taxon>Nephromyces</taxon>
    </lineage>
</organism>
<accession>A0A5C1H8X7</accession>
<name>A0A5C1H8X7_9APIC</name>
<proteinExistence type="predicted"/>
<sequence>MIALYKKTHKSKSKTIKLNKNSNLINLGIYHSKQNIFYYDSKKISKYLKLGNKISKNLIHLFLKDLKI</sequence>
<evidence type="ECO:0000313" key="1">
    <source>
        <dbReference type="EMBL" id="QEM01558.1"/>
    </source>
</evidence>